<evidence type="ECO:0000256" key="1">
    <source>
        <dbReference type="SAM" id="MobiDB-lite"/>
    </source>
</evidence>
<comment type="caution">
    <text evidence="2">The sequence shown here is derived from an EMBL/GenBank/DDBJ whole genome shotgun (WGS) entry which is preliminary data.</text>
</comment>
<reference evidence="2 3" key="1">
    <citation type="journal article" date="2019" name="Commun. Biol.">
        <title>The bagworm genome reveals a unique fibroin gene that provides high tensile strength.</title>
        <authorList>
            <person name="Kono N."/>
            <person name="Nakamura H."/>
            <person name="Ohtoshi R."/>
            <person name="Tomita M."/>
            <person name="Numata K."/>
            <person name="Arakawa K."/>
        </authorList>
    </citation>
    <scope>NUCLEOTIDE SEQUENCE [LARGE SCALE GENOMIC DNA]</scope>
</reference>
<sequence length="306" mass="33574">MADLLRGALIGSIEKGKCIRPRSVLLDPPDDLTIKMEKLIEPVVVRPRSVRSHCSAGKCVAVFRVSVKVCVYVCADAATPSYIVLCCALCFTIIRKLGIPNGVHWLAFVIASACVRVRRSRIRGPVTSRFSRFRVTLFIDLIIRSLVTERPGSRTSTAASVFCARSDEDTESGLLKDFEDYSSSPASPDSDSEMNFEKEPKSMTTVHYASDESELDFGFEDSNSEEEPFIRVQSRKACRARLEASGAITYGSGFLCYSPANKAKTNSGSSPSQDASLATTPTSSWRNAGVKKIRQIANRIINQKNP</sequence>
<keyword evidence="3" id="KW-1185">Reference proteome</keyword>
<evidence type="ECO:0000313" key="2">
    <source>
        <dbReference type="EMBL" id="GBP35326.1"/>
    </source>
</evidence>
<name>A0A4C1V9E7_EUMVA</name>
<gene>
    <name evidence="2" type="ORF">EVAR_20699_1</name>
</gene>
<feature type="compositionally biased region" description="Polar residues" evidence="1">
    <location>
        <begin position="263"/>
        <end position="286"/>
    </location>
</feature>
<dbReference type="Proteomes" id="UP000299102">
    <property type="component" value="Unassembled WGS sequence"/>
</dbReference>
<proteinExistence type="predicted"/>
<feature type="region of interest" description="Disordered" evidence="1">
    <location>
        <begin position="177"/>
        <end position="198"/>
    </location>
</feature>
<feature type="region of interest" description="Disordered" evidence="1">
    <location>
        <begin position="263"/>
        <end position="289"/>
    </location>
</feature>
<dbReference type="EMBL" id="BGZK01000302">
    <property type="protein sequence ID" value="GBP35326.1"/>
    <property type="molecule type" value="Genomic_DNA"/>
</dbReference>
<accession>A0A4C1V9E7</accession>
<organism evidence="2 3">
    <name type="scientific">Eumeta variegata</name>
    <name type="common">Bagworm moth</name>
    <name type="synonym">Eumeta japonica</name>
    <dbReference type="NCBI Taxonomy" id="151549"/>
    <lineage>
        <taxon>Eukaryota</taxon>
        <taxon>Metazoa</taxon>
        <taxon>Ecdysozoa</taxon>
        <taxon>Arthropoda</taxon>
        <taxon>Hexapoda</taxon>
        <taxon>Insecta</taxon>
        <taxon>Pterygota</taxon>
        <taxon>Neoptera</taxon>
        <taxon>Endopterygota</taxon>
        <taxon>Lepidoptera</taxon>
        <taxon>Glossata</taxon>
        <taxon>Ditrysia</taxon>
        <taxon>Tineoidea</taxon>
        <taxon>Psychidae</taxon>
        <taxon>Oiketicinae</taxon>
        <taxon>Eumeta</taxon>
    </lineage>
</organism>
<evidence type="ECO:0000313" key="3">
    <source>
        <dbReference type="Proteomes" id="UP000299102"/>
    </source>
</evidence>
<protein>
    <submittedName>
        <fullName evidence="2">Uncharacterized protein</fullName>
    </submittedName>
</protein>
<dbReference type="AlphaFoldDB" id="A0A4C1V9E7"/>